<proteinExistence type="predicted"/>
<dbReference type="InterPro" id="IPR000843">
    <property type="entry name" value="HTH_LacI"/>
</dbReference>
<dbReference type="CDD" id="cd01392">
    <property type="entry name" value="HTH_LacI"/>
    <property type="match status" value="1"/>
</dbReference>
<dbReference type="SMART" id="SM00354">
    <property type="entry name" value="HTH_LACI"/>
    <property type="match status" value="1"/>
</dbReference>
<dbReference type="Gene3D" id="1.10.260.40">
    <property type="entry name" value="lambda repressor-like DNA-binding domains"/>
    <property type="match status" value="1"/>
</dbReference>
<evidence type="ECO:0000313" key="7">
    <source>
        <dbReference type="Proteomes" id="UP000676079"/>
    </source>
</evidence>
<dbReference type="SUPFAM" id="SSF47413">
    <property type="entry name" value="lambda repressor-like DNA-binding domains"/>
    <property type="match status" value="1"/>
</dbReference>
<dbReference type="EMBL" id="CP074133">
    <property type="protein sequence ID" value="QUX21106.1"/>
    <property type="molecule type" value="Genomic_DNA"/>
</dbReference>
<evidence type="ECO:0000259" key="5">
    <source>
        <dbReference type="PROSITE" id="PS50932"/>
    </source>
</evidence>
<dbReference type="SUPFAM" id="SSF53822">
    <property type="entry name" value="Periplasmic binding protein-like I"/>
    <property type="match status" value="1"/>
</dbReference>
<dbReference type="CDD" id="cd06267">
    <property type="entry name" value="PBP1_LacI_sugar_binding-like"/>
    <property type="match status" value="1"/>
</dbReference>
<reference evidence="6 7" key="1">
    <citation type="submission" date="2021-05" db="EMBL/GenBank/DDBJ databases">
        <title>Direct Submission.</title>
        <authorList>
            <person name="Li K."/>
            <person name="Gao J."/>
        </authorList>
    </citation>
    <scope>NUCLEOTIDE SEQUENCE [LARGE SCALE GENOMIC DNA]</scope>
    <source>
        <strain evidence="6 7">Mg02</strain>
    </source>
</reference>
<evidence type="ECO:0000313" key="6">
    <source>
        <dbReference type="EMBL" id="QUX21106.1"/>
    </source>
</evidence>
<organism evidence="6 7">
    <name type="scientific">Nocardiopsis changdeensis</name>
    <dbReference type="NCBI Taxonomy" id="2831969"/>
    <lineage>
        <taxon>Bacteria</taxon>
        <taxon>Bacillati</taxon>
        <taxon>Actinomycetota</taxon>
        <taxon>Actinomycetes</taxon>
        <taxon>Streptosporangiales</taxon>
        <taxon>Nocardiopsidaceae</taxon>
        <taxon>Nocardiopsis</taxon>
    </lineage>
</organism>
<feature type="domain" description="HTH lacI-type" evidence="5">
    <location>
        <begin position="6"/>
        <end position="59"/>
    </location>
</feature>
<name>A0ABX8BFU1_9ACTN</name>
<accession>A0ABX8BFU1</accession>
<keyword evidence="7" id="KW-1185">Reference proteome</keyword>
<evidence type="ECO:0000256" key="4">
    <source>
        <dbReference type="SAM" id="MobiDB-lite"/>
    </source>
</evidence>
<dbReference type="Pfam" id="PF13377">
    <property type="entry name" value="Peripla_BP_3"/>
    <property type="match status" value="1"/>
</dbReference>
<dbReference type="GO" id="GO:0003677">
    <property type="term" value="F:DNA binding"/>
    <property type="evidence" value="ECO:0007669"/>
    <property type="project" value="UniProtKB-KW"/>
</dbReference>
<dbReference type="Pfam" id="PF00356">
    <property type="entry name" value="LacI"/>
    <property type="match status" value="1"/>
</dbReference>
<dbReference type="InterPro" id="IPR046335">
    <property type="entry name" value="LacI/GalR-like_sensor"/>
</dbReference>
<keyword evidence="1" id="KW-0805">Transcription regulation</keyword>
<evidence type="ECO:0000256" key="2">
    <source>
        <dbReference type="ARBA" id="ARBA00023125"/>
    </source>
</evidence>
<dbReference type="Gene3D" id="3.40.50.2300">
    <property type="match status" value="2"/>
</dbReference>
<keyword evidence="2 6" id="KW-0238">DNA-binding</keyword>
<feature type="region of interest" description="Disordered" evidence="4">
    <location>
        <begin position="335"/>
        <end position="362"/>
    </location>
</feature>
<protein>
    <submittedName>
        <fullName evidence="6">LacI family DNA-binding transcriptional regulator</fullName>
    </submittedName>
</protein>
<dbReference type="PROSITE" id="PS50932">
    <property type="entry name" value="HTH_LACI_2"/>
    <property type="match status" value="1"/>
</dbReference>
<keyword evidence="3" id="KW-0804">Transcription</keyword>
<dbReference type="PANTHER" id="PTHR30146:SF109">
    <property type="entry name" value="HTH-TYPE TRANSCRIPTIONAL REGULATOR GALS"/>
    <property type="match status" value="1"/>
</dbReference>
<evidence type="ECO:0000256" key="3">
    <source>
        <dbReference type="ARBA" id="ARBA00023163"/>
    </source>
</evidence>
<sequence>MTSSRATLIQVAERAGVSLASTSRALHGSGASAAMVERVRAAAEELGYSPDAIGRSLRMKKTFQIAFAVADIGNPVYVEMMTAIHEVLAPHGYRVVVMSTGGTTESTTELVRSLSGGFVDGMILVPLRTDDRLIDALQQRDVPVVVVGRQLDAHGIDSVSTDSAAGIGQAVLHLRRIGRRRIGFLNGPLDTTPGEARQRGFDMATADDEDAPRPAVEVAGDFTVAAGVVAARRLLDGAAEAGDPLDAVVAANDLLAIAAIRAARERGLSVPEDLAVTGMDDTEFGRVFQPTLTSVSLGSAERGRSAARIMLDLAEGREEGTRQIRVGPRLIVRESTSVTGAGDAEAPGTAGNRGTADTEGDS</sequence>
<dbReference type="InterPro" id="IPR028082">
    <property type="entry name" value="Peripla_BP_I"/>
</dbReference>
<gene>
    <name evidence="6" type="ORF">KGD84_22005</name>
</gene>
<dbReference type="Proteomes" id="UP000676079">
    <property type="component" value="Chromosome"/>
</dbReference>
<dbReference type="InterPro" id="IPR010982">
    <property type="entry name" value="Lambda_DNA-bd_dom_sf"/>
</dbReference>
<evidence type="ECO:0000256" key="1">
    <source>
        <dbReference type="ARBA" id="ARBA00023015"/>
    </source>
</evidence>
<dbReference type="PANTHER" id="PTHR30146">
    <property type="entry name" value="LACI-RELATED TRANSCRIPTIONAL REPRESSOR"/>
    <property type="match status" value="1"/>
</dbReference>
<dbReference type="RefSeq" id="WP_220562313.1">
    <property type="nucleotide sequence ID" value="NZ_CP074133.1"/>
</dbReference>